<gene>
    <name evidence="1" type="ORF">C7I84_05940</name>
</gene>
<protein>
    <recommendedName>
        <fullName evidence="3">DNA-binding protein</fullName>
    </recommendedName>
</protein>
<comment type="caution">
    <text evidence="1">The sequence shown here is derived from an EMBL/GenBank/DDBJ whole genome shotgun (WGS) entry which is preliminary data.</text>
</comment>
<dbReference type="EMBL" id="PXYK01000004">
    <property type="protein sequence ID" value="PSJ64485.1"/>
    <property type="molecule type" value="Genomic_DNA"/>
</dbReference>
<keyword evidence="2" id="KW-1185">Reference proteome</keyword>
<organism evidence="1 2">
    <name type="scientific">Kumtagia ephedrae</name>
    <dbReference type="NCBI Taxonomy" id="2116701"/>
    <lineage>
        <taxon>Bacteria</taxon>
        <taxon>Pseudomonadati</taxon>
        <taxon>Pseudomonadota</taxon>
        <taxon>Alphaproteobacteria</taxon>
        <taxon>Hyphomicrobiales</taxon>
        <taxon>Phyllobacteriaceae</taxon>
        <taxon>Kumtagia</taxon>
    </lineage>
</organism>
<evidence type="ECO:0000313" key="2">
    <source>
        <dbReference type="Proteomes" id="UP000241229"/>
    </source>
</evidence>
<evidence type="ECO:0008006" key="3">
    <source>
        <dbReference type="Google" id="ProtNLM"/>
    </source>
</evidence>
<proteinExistence type="predicted"/>
<reference evidence="1 2" key="1">
    <citation type="submission" date="2018-03" db="EMBL/GenBank/DDBJ databases">
        <title>The draft genome of Mesorhizobium sp. 6GN-30.</title>
        <authorList>
            <person name="Liu L."/>
            <person name="Li L."/>
            <person name="Wang T."/>
            <person name="Zhang X."/>
            <person name="Liang L."/>
        </authorList>
    </citation>
    <scope>NUCLEOTIDE SEQUENCE [LARGE SCALE GENOMIC DNA]</scope>
    <source>
        <strain evidence="1 2">6GN30</strain>
    </source>
</reference>
<name>A0A2P7SQ58_9HYPH</name>
<dbReference type="OrthoDB" id="4954032at2"/>
<accession>A0A2P7SQ58</accession>
<dbReference type="Proteomes" id="UP000241229">
    <property type="component" value="Unassembled WGS sequence"/>
</dbReference>
<dbReference type="AlphaFoldDB" id="A0A2P7SQ58"/>
<evidence type="ECO:0000313" key="1">
    <source>
        <dbReference type="EMBL" id="PSJ64485.1"/>
    </source>
</evidence>
<sequence>MTSVSNKARTYHMTLDDALGRPTISVTDAGALFYGLSRNGAYEAARRGDFDTIRIGGRIVVPVAPIAKKLGLQMKIGAAA</sequence>